<dbReference type="SUPFAM" id="SSF56235">
    <property type="entry name" value="N-terminal nucleophile aminohydrolases (Ntn hydrolases)"/>
    <property type="match status" value="1"/>
</dbReference>
<dbReference type="EMBL" id="LR881467">
    <property type="protein sequence ID" value="CAD5318043.1"/>
    <property type="molecule type" value="Genomic_DNA"/>
</dbReference>
<dbReference type="InterPro" id="IPR041569">
    <property type="entry name" value="AAA_lid_3"/>
</dbReference>
<keyword evidence="5" id="KW-0061">Asparagine biosynthesis</keyword>
<dbReference type="InterPro" id="IPR029055">
    <property type="entry name" value="Ntn_hydrolases_N"/>
</dbReference>
<evidence type="ECO:0000256" key="4">
    <source>
        <dbReference type="ARBA" id="ARBA00022840"/>
    </source>
</evidence>
<comment type="similarity">
    <text evidence="1">Belongs to the AAA ATPase family.</text>
</comment>
<dbReference type="InterPro" id="IPR003593">
    <property type="entry name" value="AAA+_ATPase"/>
</dbReference>
<evidence type="ECO:0000256" key="1">
    <source>
        <dbReference type="ARBA" id="ARBA00006914"/>
    </source>
</evidence>
<dbReference type="SUPFAM" id="SSF52540">
    <property type="entry name" value="P-loop containing nucleoside triphosphate hydrolases"/>
    <property type="match status" value="2"/>
</dbReference>
<gene>
    <name evidence="8" type="ORF">AT9943_LOCUS6284</name>
</gene>
<dbReference type="InterPro" id="IPR003959">
    <property type="entry name" value="ATPase_AAA_core"/>
</dbReference>
<keyword evidence="3" id="KW-0547">Nucleotide-binding</keyword>
<evidence type="ECO:0000256" key="2">
    <source>
        <dbReference type="ARBA" id="ARBA00022605"/>
    </source>
</evidence>
<dbReference type="PANTHER" id="PTHR45937">
    <property type="entry name" value="ASPARAGINE SYNTHETASE DOMAIN-CONTAINING PROTEIN 1"/>
    <property type="match status" value="1"/>
</dbReference>
<dbReference type="CDD" id="cd01991">
    <property type="entry name" value="Asn_synthase_B_C"/>
    <property type="match status" value="1"/>
</dbReference>
<dbReference type="InterPro" id="IPR001962">
    <property type="entry name" value="Asn_synthase"/>
</dbReference>
<dbReference type="Gene3D" id="3.40.50.300">
    <property type="entry name" value="P-loop containing nucleotide triphosphate hydrolases"/>
    <property type="match status" value="2"/>
</dbReference>
<dbReference type="Gene3D" id="3.40.50.620">
    <property type="entry name" value="HUPs"/>
    <property type="match status" value="1"/>
</dbReference>
<dbReference type="AlphaFoldDB" id="A0A7G2E586"/>
<dbReference type="Gene3D" id="3.60.20.10">
    <property type="entry name" value="Glutamine Phosphoribosylpyrophosphate, subunit 1, domain 1"/>
    <property type="match status" value="1"/>
</dbReference>
<proteinExistence type="inferred from homology"/>
<dbReference type="Pfam" id="PF13537">
    <property type="entry name" value="GATase_7"/>
    <property type="match status" value="1"/>
</dbReference>
<dbReference type="InterPro" id="IPR003960">
    <property type="entry name" value="ATPase_AAA_CS"/>
</dbReference>
<dbReference type="Pfam" id="PF17862">
    <property type="entry name" value="AAA_lid_3"/>
    <property type="match status" value="2"/>
</dbReference>
<dbReference type="GO" id="GO:0005524">
    <property type="term" value="F:ATP binding"/>
    <property type="evidence" value="ECO:0007669"/>
    <property type="project" value="UniProtKB-KW"/>
</dbReference>
<feature type="domain" description="Glutamine amidotransferase type-2" evidence="7">
    <location>
        <begin position="2"/>
        <end position="237"/>
    </location>
</feature>
<dbReference type="PANTHER" id="PTHR45937:SF1">
    <property type="entry name" value="ASPARAGINE SYNTHETASE DOMAIN-CONTAINING PROTEIN 1"/>
    <property type="match status" value="1"/>
</dbReference>
<dbReference type="Pfam" id="PF00004">
    <property type="entry name" value="AAA"/>
    <property type="match status" value="2"/>
</dbReference>
<dbReference type="Proteomes" id="UP000516314">
    <property type="component" value="Chromosome 2"/>
</dbReference>
<dbReference type="InterPro" id="IPR014729">
    <property type="entry name" value="Rossmann-like_a/b/a_fold"/>
</dbReference>
<evidence type="ECO:0000256" key="6">
    <source>
        <dbReference type="ARBA" id="ARBA00022962"/>
    </source>
</evidence>
<dbReference type="Pfam" id="PF00733">
    <property type="entry name" value="Asn_synthase"/>
    <property type="match status" value="1"/>
</dbReference>
<dbReference type="GO" id="GO:0006529">
    <property type="term" value="P:asparagine biosynthetic process"/>
    <property type="evidence" value="ECO:0007669"/>
    <property type="project" value="UniProtKB-KW"/>
</dbReference>
<dbReference type="Gene3D" id="1.10.8.60">
    <property type="match status" value="2"/>
</dbReference>
<keyword evidence="4" id="KW-0067">ATP-binding</keyword>
<name>A0A7G2E586_ARATH</name>
<dbReference type="InterPro" id="IPR027417">
    <property type="entry name" value="P-loop_NTPase"/>
</dbReference>
<dbReference type="FunFam" id="3.40.50.300:FF:001439">
    <property type="entry name" value="Cell division control protein 48 homolog B"/>
    <property type="match status" value="1"/>
</dbReference>
<dbReference type="FunFam" id="3.40.50.300:FF:001107">
    <property type="entry name" value="Cell division control protein 48-B-like protein"/>
    <property type="match status" value="1"/>
</dbReference>
<dbReference type="CDD" id="cd19511">
    <property type="entry name" value="RecA-like_CDC48_r2-like"/>
    <property type="match status" value="1"/>
</dbReference>
<dbReference type="InterPro" id="IPR017932">
    <property type="entry name" value="GATase_2_dom"/>
</dbReference>
<evidence type="ECO:0000259" key="7">
    <source>
        <dbReference type="PROSITE" id="PS51278"/>
    </source>
</evidence>
<evidence type="ECO:0000256" key="3">
    <source>
        <dbReference type="ARBA" id="ARBA00022741"/>
    </source>
</evidence>
<dbReference type="PROSITE" id="PS51278">
    <property type="entry name" value="GATASE_TYPE_2"/>
    <property type="match status" value="1"/>
</dbReference>
<dbReference type="InterPro" id="IPR051857">
    <property type="entry name" value="Asn_synthetase_domain"/>
</dbReference>
<evidence type="ECO:0000313" key="8">
    <source>
        <dbReference type="EMBL" id="CAD5318043.1"/>
    </source>
</evidence>
<dbReference type="CDD" id="cd19503">
    <property type="entry name" value="RecA-like_CDC48_NLV2_r1-like"/>
    <property type="match status" value="1"/>
</dbReference>
<evidence type="ECO:0000256" key="5">
    <source>
        <dbReference type="ARBA" id="ARBA00022888"/>
    </source>
</evidence>
<keyword evidence="2" id="KW-0028">Amino-acid biosynthesis</keyword>
<dbReference type="PROSITE" id="PS00674">
    <property type="entry name" value="AAA"/>
    <property type="match status" value="1"/>
</dbReference>
<organism evidence="8 9">
    <name type="scientific">Arabidopsis thaliana</name>
    <name type="common">Mouse-ear cress</name>
    <dbReference type="NCBI Taxonomy" id="3702"/>
    <lineage>
        <taxon>Eukaryota</taxon>
        <taxon>Viridiplantae</taxon>
        <taxon>Streptophyta</taxon>
        <taxon>Embryophyta</taxon>
        <taxon>Tracheophyta</taxon>
        <taxon>Spermatophyta</taxon>
        <taxon>Magnoliopsida</taxon>
        <taxon>eudicotyledons</taxon>
        <taxon>Gunneridae</taxon>
        <taxon>Pentapetalae</taxon>
        <taxon>rosids</taxon>
        <taxon>malvids</taxon>
        <taxon>Brassicales</taxon>
        <taxon>Brassicaceae</taxon>
        <taxon>Camelineae</taxon>
        <taxon>Arabidopsis</taxon>
    </lineage>
</organism>
<dbReference type="GO" id="GO:0004066">
    <property type="term" value="F:asparagine synthase (glutamine-hydrolyzing) activity"/>
    <property type="evidence" value="ECO:0007669"/>
    <property type="project" value="InterPro"/>
</dbReference>
<dbReference type="GO" id="GO:0016887">
    <property type="term" value="F:ATP hydrolysis activity"/>
    <property type="evidence" value="ECO:0007669"/>
    <property type="project" value="InterPro"/>
</dbReference>
<sequence>MCGIAIVVCGVRIELSTLSSSLSETETPFERLQVSVEDVKAVLSQRGPDSVGEKTIHLRPNCGQESANLSVVETSEGTYKLEETTSLGELHFIGSTLQLRGTSPIRQPLVDSSGNILAYNGEVFGGIELNSYDNDTEVLLKSLEKAKSLVPDVLSMIKGPWAIIYWQESSRTLWFGKDAFGRRSLLVHSPTVEDPRFLLSSVSPASSVSQGLDTENGNSLHRYWEELPCGVYSISFGVSELCIRGEVTKHEWRNTIWKELIEWERKLVVPRPEDLSTSSLSGVQEDKSVSTSLGFAQTVLVVLKESVRRRTSLHSIYQGDKEAVPVAVLFSGGLDSMILAALLHQCLDPKYEVDLLNVSFDGPNAPDRISAKAGIKELKKIAPFRRWKLVEIDADLSKLGFETKRVMSLINPADTYMDLNIGTALWLAARGDGWIHEDNGNPSVEENNQRVKYKSDARILLVGAGADEQCAGYGRHRTKYRNGSWVALDQEMKLDMQRIWKRNLGRDDRCIADNGKEGRFPFLDEDVIKTLLDIPLWEIADLEQPSGTGDKKILRQVASLLGVHEVAKMPKRAIQVRRRELSERTQFQTKSLVNQTGRILEVTVPQTRLLPGAVCDNIAGNEKWRAEAEIGGNERALQALRELIIFPFRYPLEARTLGLKWPRGLLLYGPPGTGKTSLVRAVVQECDAHLIVLSPHSVHRAHAGESEKVLREAFAEASSHAVSDKPSVIFIDEIDVLCPRRDARREQDVRIASQLFTLMDSNKPSSSAPRVVVVASTNRVDAIDPALRRAGRFDALVEVSTPNEEDRLKILQLYTKKVNLDPSVDLQAIAISCNGYVGADLEALCREATISASKRSSDSLILTSQDFKIAKSVVGPSINRGITVEIPKVTWDDVGGLKDLKKKLQQAVEWPIKHSAAFVKMGISPMRGILLHGPPGCSKTTLAKAAANAAQASFFSLSCAELFSMYVGEGEALLRNTFQRARLASPSIIFFDEADVVACKRGDESSSNSSTVGERLLSTLLTEMDGLEEAKGILVLAATNRPYAIDAALMRPGRFDLVLYVPPPDLEARFEILQVHTRNMTLGDDVDLRKIAEETDLFTGAELEGLCRESGTVSLRENIAATAVFNRHFQTAKSSLKPALTIEEVETYSSFRKAAKRSDSKPIPINKKKATSTVFGFSWQLGVLSLLLLATGNYYFNHTKHELLVASAT</sequence>
<evidence type="ECO:0000313" key="9">
    <source>
        <dbReference type="Proteomes" id="UP000516314"/>
    </source>
</evidence>
<reference evidence="8 9" key="1">
    <citation type="submission" date="2020-09" db="EMBL/GenBank/DDBJ databases">
        <authorList>
            <person name="Ashkenazy H."/>
        </authorList>
    </citation>
    <scope>NUCLEOTIDE SEQUENCE [LARGE SCALE GENOMIC DNA]</scope>
    <source>
        <strain evidence="9">cv. Cdm-0</strain>
    </source>
</reference>
<accession>A0A7G2E586</accession>
<dbReference type="FunFam" id="1.10.8.60:FF:000038">
    <property type="entry name" value="spermatogenesis-associated protein 5-like protein 1"/>
    <property type="match status" value="1"/>
</dbReference>
<dbReference type="SUPFAM" id="SSF52402">
    <property type="entry name" value="Adenine nucleotide alpha hydrolases-like"/>
    <property type="match status" value="1"/>
</dbReference>
<protein>
    <submittedName>
        <fullName evidence="8">(thale cress) hypothetical protein</fullName>
    </submittedName>
</protein>
<dbReference type="SMART" id="SM00382">
    <property type="entry name" value="AAA"/>
    <property type="match status" value="2"/>
</dbReference>
<keyword evidence="6" id="KW-0315">Glutamine amidotransferase</keyword>